<name>A0A4Y2MTZ4_ARAVE</name>
<accession>A0A4Y2MTZ4</accession>
<dbReference type="AlphaFoldDB" id="A0A4Y2MTZ4"/>
<evidence type="ECO:0000313" key="1">
    <source>
        <dbReference type="EMBL" id="GBN29804.1"/>
    </source>
</evidence>
<dbReference type="OrthoDB" id="6433206at2759"/>
<dbReference type="Proteomes" id="UP000499080">
    <property type="component" value="Unassembled WGS sequence"/>
</dbReference>
<organism evidence="1 2">
    <name type="scientific">Araneus ventricosus</name>
    <name type="common">Orbweaver spider</name>
    <name type="synonym">Epeira ventricosa</name>
    <dbReference type="NCBI Taxonomy" id="182803"/>
    <lineage>
        <taxon>Eukaryota</taxon>
        <taxon>Metazoa</taxon>
        <taxon>Ecdysozoa</taxon>
        <taxon>Arthropoda</taxon>
        <taxon>Chelicerata</taxon>
        <taxon>Arachnida</taxon>
        <taxon>Araneae</taxon>
        <taxon>Araneomorphae</taxon>
        <taxon>Entelegynae</taxon>
        <taxon>Araneoidea</taxon>
        <taxon>Araneidae</taxon>
        <taxon>Araneus</taxon>
    </lineage>
</organism>
<dbReference type="EMBL" id="BGPR01007825">
    <property type="protein sequence ID" value="GBN29804.1"/>
    <property type="molecule type" value="Genomic_DNA"/>
</dbReference>
<sequence length="104" mass="11725">MRKFILESQIIMSSGNFNLRKWKSNLHSVVPNGDASTDENVSVLGLVWHSDTDTLSCKVEQTVTLEKPITKKLVLAISHQSFNPIDFTTTVILIPKLILQETWS</sequence>
<evidence type="ECO:0000313" key="2">
    <source>
        <dbReference type="Proteomes" id="UP000499080"/>
    </source>
</evidence>
<gene>
    <name evidence="1" type="ORF">AVEN_168852_1</name>
</gene>
<reference evidence="1 2" key="1">
    <citation type="journal article" date="2019" name="Sci. Rep.">
        <title>Orb-weaving spider Araneus ventricosus genome elucidates the spidroin gene catalogue.</title>
        <authorList>
            <person name="Kono N."/>
            <person name="Nakamura H."/>
            <person name="Ohtoshi R."/>
            <person name="Moran D.A.P."/>
            <person name="Shinohara A."/>
            <person name="Yoshida Y."/>
            <person name="Fujiwara M."/>
            <person name="Mori M."/>
            <person name="Tomita M."/>
            <person name="Arakawa K."/>
        </authorList>
    </citation>
    <scope>NUCLEOTIDE SEQUENCE [LARGE SCALE GENOMIC DNA]</scope>
</reference>
<proteinExistence type="predicted"/>
<comment type="caution">
    <text evidence="1">The sequence shown here is derived from an EMBL/GenBank/DDBJ whole genome shotgun (WGS) entry which is preliminary data.</text>
</comment>
<keyword evidence="2" id="KW-1185">Reference proteome</keyword>
<protein>
    <submittedName>
        <fullName evidence="1">Uncharacterized protein</fullName>
    </submittedName>
</protein>